<evidence type="ECO:0000259" key="1">
    <source>
        <dbReference type="Pfam" id="PF07969"/>
    </source>
</evidence>
<dbReference type="Proteomes" id="UP000198677">
    <property type="component" value="Unassembled WGS sequence"/>
</dbReference>
<dbReference type="InterPro" id="IPR013108">
    <property type="entry name" value="Amidohydro_3"/>
</dbReference>
<feature type="domain" description="Amidohydrolase 3" evidence="1">
    <location>
        <begin position="51"/>
        <end position="564"/>
    </location>
</feature>
<dbReference type="RefSeq" id="WP_169922312.1">
    <property type="nucleotide sequence ID" value="NZ_FOAW01000007.1"/>
</dbReference>
<name>A0A1H7P2F0_9NOCA</name>
<dbReference type="Gene3D" id="3.10.310.70">
    <property type="match status" value="1"/>
</dbReference>
<organism evidence="2 3">
    <name type="scientific">Rhodococcus maanshanensis</name>
    <dbReference type="NCBI Taxonomy" id="183556"/>
    <lineage>
        <taxon>Bacteria</taxon>
        <taxon>Bacillati</taxon>
        <taxon>Actinomycetota</taxon>
        <taxon>Actinomycetes</taxon>
        <taxon>Mycobacteriales</taxon>
        <taxon>Nocardiaceae</taxon>
        <taxon>Rhodococcus</taxon>
    </lineage>
</organism>
<gene>
    <name evidence="2" type="ORF">SAMN05444583_107232</name>
</gene>
<dbReference type="EMBL" id="FOAW01000007">
    <property type="protein sequence ID" value="SEL29983.1"/>
    <property type="molecule type" value="Genomic_DNA"/>
</dbReference>
<sequence>MTNTIVTGGRVLTLDPGVPEAEALVLADGRVLAAGPTDEMTSLAGPGAQRIDAEGGTVMPGLVDTHPHVMHFGTLAGGLVDLTDAVDHADIVERIRARAATTPPGEWIMCTPVGEPHYFIRRSEQDLLERRLPDRWTLDRATEAHPVMIQAWAPKMPNVVAFNSAGLRAVGLTAFIPDRVCDVDLEKDESGDLTGILRGPVTNYYTYDPFWGQILMKLPPPNLENAAAGTLAEMARFSAQGVTTVYEGHAMEPEHIALYRHLRASDALTLRVMATFDVESVIFYPFDPLTLDEFTERLGHFAGEAMNLDDDMLRINGMTMSPGGPCFSGYFATYQPHLNPFGRQTRGVRFLSTEKEEAFVRFCAEHGIRANMCMGAFREHDEFLDIAERVAREHDFRDRNWVLQHAITITPAQVRRYADLGFQVTTSAGFAWGKGKMYGERMGEQVWRDLEPLKRLVDAGLELGGGTDWGPKNPWEQIELAQTHRFAGCDHRNDGPDQVLTRAEALSMWTTGAAKVIGWSDVGSLAPGNQADVLIVDRDPLRCDIDDLADTKVLRTMLGGHTVYDSGDLSSPADEATAVAR</sequence>
<dbReference type="SUPFAM" id="SSF51556">
    <property type="entry name" value="Metallo-dependent hydrolases"/>
    <property type="match status" value="1"/>
</dbReference>
<protein>
    <recommendedName>
        <fullName evidence="1">Amidohydrolase 3 domain-containing protein</fullName>
    </recommendedName>
</protein>
<dbReference type="AlphaFoldDB" id="A0A1H7P2F0"/>
<dbReference type="PANTHER" id="PTHR22642:SF2">
    <property type="entry name" value="PROTEIN LONG AFTER FAR-RED 3"/>
    <property type="match status" value="1"/>
</dbReference>
<reference evidence="3" key="1">
    <citation type="submission" date="2016-10" db="EMBL/GenBank/DDBJ databases">
        <authorList>
            <person name="Varghese N."/>
            <person name="Submissions S."/>
        </authorList>
    </citation>
    <scope>NUCLEOTIDE SEQUENCE [LARGE SCALE GENOMIC DNA]</scope>
    <source>
        <strain evidence="3">DSM 44675</strain>
    </source>
</reference>
<dbReference type="InterPro" id="IPR032466">
    <property type="entry name" value="Metal_Hydrolase"/>
</dbReference>
<dbReference type="Pfam" id="PF07969">
    <property type="entry name" value="Amidohydro_3"/>
    <property type="match status" value="1"/>
</dbReference>
<dbReference type="Gene3D" id="3.20.20.140">
    <property type="entry name" value="Metal-dependent hydrolases"/>
    <property type="match status" value="1"/>
</dbReference>
<dbReference type="PANTHER" id="PTHR22642">
    <property type="entry name" value="IMIDAZOLONEPROPIONASE"/>
    <property type="match status" value="1"/>
</dbReference>
<dbReference type="GO" id="GO:0016810">
    <property type="term" value="F:hydrolase activity, acting on carbon-nitrogen (but not peptide) bonds"/>
    <property type="evidence" value="ECO:0007669"/>
    <property type="project" value="InterPro"/>
</dbReference>
<evidence type="ECO:0000313" key="3">
    <source>
        <dbReference type="Proteomes" id="UP000198677"/>
    </source>
</evidence>
<dbReference type="InterPro" id="IPR011059">
    <property type="entry name" value="Metal-dep_hydrolase_composite"/>
</dbReference>
<evidence type="ECO:0000313" key="2">
    <source>
        <dbReference type="EMBL" id="SEL29983.1"/>
    </source>
</evidence>
<keyword evidence="3" id="KW-1185">Reference proteome</keyword>
<dbReference type="SUPFAM" id="SSF51338">
    <property type="entry name" value="Composite domain of metallo-dependent hydrolases"/>
    <property type="match status" value="1"/>
</dbReference>
<proteinExistence type="predicted"/>
<accession>A0A1H7P2F0</accession>
<dbReference type="Gene3D" id="2.30.40.10">
    <property type="entry name" value="Urease, subunit C, domain 1"/>
    <property type="match status" value="1"/>
</dbReference>